<proteinExistence type="predicted"/>
<name>A0A7C9A6A2_OPUST</name>
<evidence type="ECO:0000256" key="2">
    <source>
        <dbReference type="SAM" id="SignalP"/>
    </source>
</evidence>
<keyword evidence="2" id="KW-0732">Signal</keyword>
<sequence length="108" mass="11344">MGSPCRVRLGFQFSSCCPGLLVLSLVAASTARSSFAGIRPAVGARHPPAIVAGHRRCHSPLLSPCRTGSAGISPVRDDSSSHVTTTSPAVCTRRRRRRRSHALSLSPG</sequence>
<evidence type="ECO:0008006" key="4">
    <source>
        <dbReference type="Google" id="ProtNLM"/>
    </source>
</evidence>
<protein>
    <recommendedName>
        <fullName evidence="4">Secreted protein</fullName>
    </recommendedName>
</protein>
<feature type="compositionally biased region" description="Basic residues" evidence="1">
    <location>
        <begin position="92"/>
        <end position="101"/>
    </location>
</feature>
<evidence type="ECO:0000256" key="1">
    <source>
        <dbReference type="SAM" id="MobiDB-lite"/>
    </source>
</evidence>
<organism evidence="3">
    <name type="scientific">Opuntia streptacantha</name>
    <name type="common">Prickly pear cactus</name>
    <name type="synonym">Opuntia cardona</name>
    <dbReference type="NCBI Taxonomy" id="393608"/>
    <lineage>
        <taxon>Eukaryota</taxon>
        <taxon>Viridiplantae</taxon>
        <taxon>Streptophyta</taxon>
        <taxon>Embryophyta</taxon>
        <taxon>Tracheophyta</taxon>
        <taxon>Spermatophyta</taxon>
        <taxon>Magnoliopsida</taxon>
        <taxon>eudicotyledons</taxon>
        <taxon>Gunneridae</taxon>
        <taxon>Pentapetalae</taxon>
        <taxon>Caryophyllales</taxon>
        <taxon>Cactineae</taxon>
        <taxon>Cactaceae</taxon>
        <taxon>Opuntioideae</taxon>
        <taxon>Opuntia</taxon>
    </lineage>
</organism>
<accession>A0A7C9A6A2</accession>
<evidence type="ECO:0000313" key="3">
    <source>
        <dbReference type="EMBL" id="MBA4659197.1"/>
    </source>
</evidence>
<feature type="chain" id="PRO_5027813519" description="Secreted protein" evidence="2">
    <location>
        <begin position="32"/>
        <end position="108"/>
    </location>
</feature>
<dbReference type="AlphaFoldDB" id="A0A7C9A6A2"/>
<feature type="region of interest" description="Disordered" evidence="1">
    <location>
        <begin position="68"/>
        <end position="108"/>
    </location>
</feature>
<dbReference type="EMBL" id="GISG01203126">
    <property type="protein sequence ID" value="MBA4659197.1"/>
    <property type="molecule type" value="Transcribed_RNA"/>
</dbReference>
<reference evidence="3" key="1">
    <citation type="journal article" date="2013" name="J. Plant Res.">
        <title>Effect of fungi and light on seed germination of three Opuntia species from semiarid lands of central Mexico.</title>
        <authorList>
            <person name="Delgado-Sanchez P."/>
            <person name="Jimenez-Bremont J.F."/>
            <person name="Guerrero-Gonzalez Mde L."/>
            <person name="Flores J."/>
        </authorList>
    </citation>
    <scope>NUCLEOTIDE SEQUENCE</scope>
    <source>
        <tissue evidence="3">Cladode</tissue>
    </source>
</reference>
<feature type="signal peptide" evidence="2">
    <location>
        <begin position="1"/>
        <end position="31"/>
    </location>
</feature>
<reference evidence="3" key="2">
    <citation type="submission" date="2020-07" db="EMBL/GenBank/DDBJ databases">
        <authorList>
            <person name="Vera ALvarez R."/>
            <person name="Arias-Moreno D.M."/>
            <person name="Jimenez-Jacinto V."/>
            <person name="Jimenez-Bremont J.F."/>
            <person name="Swaminathan K."/>
            <person name="Moose S.P."/>
            <person name="Guerrero-Gonzalez M.L."/>
            <person name="Marino-Ramirez L."/>
            <person name="Landsman D."/>
            <person name="Rodriguez-Kessler M."/>
            <person name="Delgado-Sanchez P."/>
        </authorList>
    </citation>
    <scope>NUCLEOTIDE SEQUENCE</scope>
    <source>
        <tissue evidence="3">Cladode</tissue>
    </source>
</reference>